<comment type="caution">
    <text evidence="3">The sequence shown here is derived from an EMBL/GenBank/DDBJ whole genome shotgun (WGS) entry which is preliminary data.</text>
</comment>
<dbReference type="RefSeq" id="WP_046741831.1">
    <property type="nucleotide sequence ID" value="NZ_LBNQ01000024.1"/>
</dbReference>
<gene>
    <name evidence="3" type="ORF">AAV94_08120</name>
</gene>
<feature type="signal peptide" evidence="1">
    <location>
        <begin position="1"/>
        <end position="24"/>
    </location>
</feature>
<evidence type="ECO:0000313" key="4">
    <source>
        <dbReference type="Proteomes" id="UP000050580"/>
    </source>
</evidence>
<dbReference type="Pfam" id="PF18914">
    <property type="entry name" value="DUF5666"/>
    <property type="match status" value="1"/>
</dbReference>
<feature type="domain" description="DUF5666" evidence="2">
    <location>
        <begin position="28"/>
        <end position="87"/>
    </location>
</feature>
<organism evidence="3 4">
    <name type="scientific">Lampropedia cohaerens</name>
    <dbReference type="NCBI Taxonomy" id="1610491"/>
    <lineage>
        <taxon>Bacteria</taxon>
        <taxon>Pseudomonadati</taxon>
        <taxon>Pseudomonadota</taxon>
        <taxon>Betaproteobacteria</taxon>
        <taxon>Burkholderiales</taxon>
        <taxon>Comamonadaceae</taxon>
        <taxon>Lampropedia</taxon>
    </lineage>
</organism>
<dbReference type="InterPro" id="IPR043724">
    <property type="entry name" value="DUF5666"/>
</dbReference>
<keyword evidence="1" id="KW-0732">Signal</keyword>
<protein>
    <recommendedName>
        <fullName evidence="2">DUF5666 domain-containing protein</fullName>
    </recommendedName>
</protein>
<dbReference type="OrthoDB" id="8913381at2"/>
<dbReference type="EMBL" id="LBNQ01000024">
    <property type="protein sequence ID" value="KKW67876.1"/>
    <property type="molecule type" value="Genomic_DNA"/>
</dbReference>
<evidence type="ECO:0000313" key="3">
    <source>
        <dbReference type="EMBL" id="KKW67876.1"/>
    </source>
</evidence>
<dbReference type="Proteomes" id="UP000050580">
    <property type="component" value="Unassembled WGS sequence"/>
</dbReference>
<evidence type="ECO:0000259" key="2">
    <source>
        <dbReference type="Pfam" id="PF18914"/>
    </source>
</evidence>
<keyword evidence="4" id="KW-1185">Reference proteome</keyword>
<evidence type="ECO:0000256" key="1">
    <source>
        <dbReference type="SAM" id="SignalP"/>
    </source>
</evidence>
<proteinExistence type="predicted"/>
<accession>A0A0U1PZG2</accession>
<sequence>MRIVHTLVVAALAALVAVAGSTWAESLKGRVEAVDAGSGTIRLNGITFQTTAQTRFSGYSDLRAIQPGERVTIEFSRDGARYVATAVAQED</sequence>
<name>A0A0U1PZG2_9BURK</name>
<dbReference type="STRING" id="1610491.AAV94_08120"/>
<feature type="chain" id="PRO_5006713031" description="DUF5666 domain-containing protein" evidence="1">
    <location>
        <begin position="25"/>
        <end position="91"/>
    </location>
</feature>
<reference evidence="3 4" key="1">
    <citation type="submission" date="2015-05" db="EMBL/GenBank/DDBJ databases">
        <title>Draft genome sequence of Lampropedia sp. CT6, isolated from the microbial mat of a hot water spring, located at Manikaran, India.</title>
        <authorList>
            <person name="Tripathi C."/>
            <person name="Rani P."/>
            <person name="Mahato N.K."/>
            <person name="Lal R."/>
        </authorList>
    </citation>
    <scope>NUCLEOTIDE SEQUENCE [LARGE SCALE GENOMIC DNA]</scope>
    <source>
        <strain evidence="3 4">CT6</strain>
    </source>
</reference>
<dbReference type="AlphaFoldDB" id="A0A0U1PZG2"/>